<dbReference type="InterPro" id="IPR000577">
    <property type="entry name" value="Carb_kinase_FGGY"/>
</dbReference>
<evidence type="ECO:0000256" key="2">
    <source>
        <dbReference type="ARBA" id="ARBA00022629"/>
    </source>
</evidence>
<dbReference type="EMBL" id="JBEYBR010000049">
    <property type="protein sequence ID" value="MEU2123959.1"/>
    <property type="molecule type" value="Genomic_DNA"/>
</dbReference>
<feature type="domain" description="Carbohydrate kinase FGGY N-terminal" evidence="10">
    <location>
        <begin position="5"/>
        <end position="224"/>
    </location>
</feature>
<evidence type="ECO:0000256" key="6">
    <source>
        <dbReference type="ARBA" id="ARBA00022840"/>
    </source>
</evidence>
<dbReference type="Gene3D" id="3.30.420.40">
    <property type="match status" value="2"/>
</dbReference>
<dbReference type="InterPro" id="IPR006000">
    <property type="entry name" value="Xylulokinase"/>
</dbReference>
<dbReference type="CDD" id="cd07809">
    <property type="entry name" value="ASKHA_NBD_FGGY_BaXK-like"/>
    <property type="match status" value="1"/>
</dbReference>
<keyword evidence="4 8" id="KW-0547">Nucleotide-binding</keyword>
<dbReference type="NCBIfam" id="TIGR01312">
    <property type="entry name" value="XylB"/>
    <property type="match status" value="1"/>
</dbReference>
<feature type="domain" description="Carbohydrate kinase FGGY C-terminal" evidence="11">
    <location>
        <begin position="243"/>
        <end position="427"/>
    </location>
</feature>
<keyword evidence="5 8" id="KW-0418">Kinase</keyword>
<comment type="caution">
    <text evidence="12">The sequence shown here is derived from an EMBL/GenBank/DDBJ whole genome shotgun (WGS) entry which is preliminary data.</text>
</comment>
<evidence type="ECO:0000256" key="4">
    <source>
        <dbReference type="ARBA" id="ARBA00022741"/>
    </source>
</evidence>
<protein>
    <recommendedName>
        <fullName evidence="8 9">Xylulose kinase</fullName>
        <shortName evidence="8 9">Xylulokinase</shortName>
        <ecNumber evidence="8 9">2.7.1.17</ecNumber>
    </recommendedName>
</protein>
<comment type="caution">
    <text evidence="8">Lacks conserved residue(s) required for the propagation of feature annotation.</text>
</comment>
<dbReference type="PANTHER" id="PTHR43095:SF5">
    <property type="entry name" value="XYLULOSE KINASE"/>
    <property type="match status" value="1"/>
</dbReference>
<comment type="catalytic activity">
    <reaction evidence="8 9">
        <text>D-xylulose + ATP = D-xylulose 5-phosphate + ADP + H(+)</text>
        <dbReference type="Rhea" id="RHEA:10964"/>
        <dbReference type="ChEBI" id="CHEBI:15378"/>
        <dbReference type="ChEBI" id="CHEBI:17140"/>
        <dbReference type="ChEBI" id="CHEBI:30616"/>
        <dbReference type="ChEBI" id="CHEBI:57737"/>
        <dbReference type="ChEBI" id="CHEBI:456216"/>
        <dbReference type="EC" id="2.7.1.17"/>
    </reaction>
</comment>
<dbReference type="HAMAP" id="MF_02220">
    <property type="entry name" value="XylB"/>
    <property type="match status" value="1"/>
</dbReference>
<dbReference type="InterPro" id="IPR050406">
    <property type="entry name" value="FGGY_Carb_Kinase"/>
</dbReference>
<evidence type="ECO:0000259" key="10">
    <source>
        <dbReference type="Pfam" id="PF00370"/>
    </source>
</evidence>
<keyword evidence="7 8" id="KW-0119">Carbohydrate metabolism</keyword>
<evidence type="ECO:0000256" key="9">
    <source>
        <dbReference type="RuleBase" id="RU364073"/>
    </source>
</evidence>
<feature type="site" description="Important for activity" evidence="8">
    <location>
        <position position="8"/>
    </location>
</feature>
<dbReference type="Proteomes" id="UP001550535">
    <property type="component" value="Unassembled WGS sequence"/>
</dbReference>
<keyword evidence="2 8" id="KW-0859">Xylose metabolism</keyword>
<evidence type="ECO:0000313" key="13">
    <source>
        <dbReference type="Proteomes" id="UP001550535"/>
    </source>
</evidence>
<sequence>MTTVAGVDSSTQACKVVVCDADSGEVLAQGRAPHPEGTEVAPAAWWDALQTASTGLFEGVDAIAVAGQQQGLVPLDAAGVPVRDALLWNDVRSADAAKDLIADLGGPRAWADAVGSVPVAGSTVAKLRWLADHEPELADRTAHVVLPHDYLTWRLRGGGPGRMLEPTTDRGDASGTAYWSPADGGYREDLLTMAFRGRRPALPRVLGPDQPAGRTPSGTLVAAGTGDNAGAALGLGIADGDVVVSLGTSGTAYARTDRPAADASGAVAGFADATGAFLPLVCTLNAARILTSTADLLGVDLPTLESLAAQEPPGADGVVLLPYLAGERTPNLPHAAGSLHGLRPAAMRPGTVARAAFEGLLCHLADALDHLTEIGGVTPRRVLLIGGAARSRRVAAIAAQVFGVTVTVPEPAEYVALGAARQAAWALSGASRPPSWPSCSMAEIAPPADTATGREIRAEYRRTRRALYG</sequence>
<dbReference type="SUPFAM" id="SSF53067">
    <property type="entry name" value="Actin-like ATPase domain"/>
    <property type="match status" value="2"/>
</dbReference>
<dbReference type="Pfam" id="PF02782">
    <property type="entry name" value="FGGY_C"/>
    <property type="match status" value="1"/>
</dbReference>
<dbReference type="InterPro" id="IPR018483">
    <property type="entry name" value="Carb_kinase_FGGY_CS"/>
</dbReference>
<evidence type="ECO:0000259" key="11">
    <source>
        <dbReference type="Pfam" id="PF02782"/>
    </source>
</evidence>
<dbReference type="InterPro" id="IPR018485">
    <property type="entry name" value="FGGY_C"/>
</dbReference>
<comment type="function">
    <text evidence="8">Catalyzes the phosphorylation of D-xylulose to D-xylulose 5-phosphate.</text>
</comment>
<evidence type="ECO:0000256" key="3">
    <source>
        <dbReference type="ARBA" id="ARBA00022679"/>
    </source>
</evidence>
<reference evidence="12 13" key="1">
    <citation type="submission" date="2024-06" db="EMBL/GenBank/DDBJ databases">
        <title>The Natural Products Discovery Center: Release of the First 8490 Sequenced Strains for Exploring Actinobacteria Biosynthetic Diversity.</title>
        <authorList>
            <person name="Kalkreuter E."/>
            <person name="Kautsar S.A."/>
            <person name="Yang D."/>
            <person name="Bader C.D."/>
            <person name="Teijaro C.N."/>
            <person name="Fluegel L."/>
            <person name="Davis C.M."/>
            <person name="Simpson J.R."/>
            <person name="Lauterbach L."/>
            <person name="Steele A.D."/>
            <person name="Gui C."/>
            <person name="Meng S."/>
            <person name="Li G."/>
            <person name="Viehrig K."/>
            <person name="Ye F."/>
            <person name="Su P."/>
            <person name="Kiefer A.F."/>
            <person name="Nichols A."/>
            <person name="Cepeda A.J."/>
            <person name="Yan W."/>
            <person name="Fan B."/>
            <person name="Jiang Y."/>
            <person name="Adhikari A."/>
            <person name="Zheng C.-J."/>
            <person name="Schuster L."/>
            <person name="Cowan T.M."/>
            <person name="Smanski M.J."/>
            <person name="Chevrette M.G."/>
            <person name="De Carvalho L.P.S."/>
            <person name="Shen B."/>
        </authorList>
    </citation>
    <scope>NUCLEOTIDE SEQUENCE [LARGE SCALE GENOMIC DNA]</scope>
    <source>
        <strain evidence="12 13">NPDC019434</strain>
    </source>
</reference>
<evidence type="ECO:0000256" key="7">
    <source>
        <dbReference type="ARBA" id="ARBA00023277"/>
    </source>
</evidence>
<dbReference type="Pfam" id="PF00370">
    <property type="entry name" value="FGGY_N"/>
    <property type="match status" value="1"/>
</dbReference>
<organism evidence="12 13">
    <name type="scientific">Nocardia niwae</name>
    <dbReference type="NCBI Taxonomy" id="626084"/>
    <lineage>
        <taxon>Bacteria</taxon>
        <taxon>Bacillati</taxon>
        <taxon>Actinomycetota</taxon>
        <taxon>Actinomycetes</taxon>
        <taxon>Mycobacteriales</taxon>
        <taxon>Nocardiaceae</taxon>
        <taxon>Nocardia</taxon>
    </lineage>
</organism>
<name>A0ABV2XDJ4_9NOCA</name>
<keyword evidence="13" id="KW-1185">Reference proteome</keyword>
<dbReference type="PROSITE" id="PS00933">
    <property type="entry name" value="FGGY_KINASES_1"/>
    <property type="match status" value="1"/>
</dbReference>
<dbReference type="InterPro" id="IPR018484">
    <property type="entry name" value="FGGY_N"/>
</dbReference>
<proteinExistence type="inferred from homology"/>
<gene>
    <name evidence="8 9 12" type="primary">xylB</name>
    <name evidence="12" type="ORF">ABZ507_19275</name>
</gene>
<dbReference type="InterPro" id="IPR043129">
    <property type="entry name" value="ATPase_NBD"/>
</dbReference>
<evidence type="ECO:0000256" key="1">
    <source>
        <dbReference type="ARBA" id="ARBA00009156"/>
    </source>
</evidence>
<dbReference type="GO" id="GO:0004856">
    <property type="term" value="F:D-xylulokinase activity"/>
    <property type="evidence" value="ECO:0007669"/>
    <property type="project" value="UniProtKB-EC"/>
</dbReference>
<dbReference type="PANTHER" id="PTHR43095">
    <property type="entry name" value="SUGAR KINASE"/>
    <property type="match status" value="1"/>
</dbReference>
<keyword evidence="6 8" id="KW-0067">ATP-binding</keyword>
<evidence type="ECO:0000313" key="12">
    <source>
        <dbReference type="EMBL" id="MEU2123959.1"/>
    </source>
</evidence>
<feature type="active site" description="Proton acceptor" evidence="8">
    <location>
        <position position="227"/>
    </location>
</feature>
<accession>A0ABV2XDJ4</accession>
<evidence type="ECO:0000256" key="5">
    <source>
        <dbReference type="ARBA" id="ARBA00022777"/>
    </source>
</evidence>
<keyword evidence="3 8" id="KW-0808">Transferase</keyword>
<evidence type="ECO:0000256" key="8">
    <source>
        <dbReference type="HAMAP-Rule" id="MF_02220"/>
    </source>
</evidence>
<comment type="similarity">
    <text evidence="1 8 9">Belongs to the FGGY kinase family.</text>
</comment>
<dbReference type="EC" id="2.7.1.17" evidence="8 9"/>
<dbReference type="RefSeq" id="WP_357992125.1">
    <property type="nucleotide sequence ID" value="NZ_JBEYBR010000049.1"/>
</dbReference>
<dbReference type="PIRSF" id="PIRSF000538">
    <property type="entry name" value="GlpK"/>
    <property type="match status" value="1"/>
</dbReference>